<evidence type="ECO:0000259" key="2">
    <source>
        <dbReference type="Pfam" id="PF06605"/>
    </source>
</evidence>
<gene>
    <name evidence="3" type="ORF">NCTC10913_03790</name>
</gene>
<dbReference type="Pfam" id="PF06605">
    <property type="entry name" value="Prophage_tail"/>
    <property type="match status" value="1"/>
</dbReference>
<protein>
    <submittedName>
        <fullName evidence="3">Phage minor structural protein</fullName>
    </submittedName>
</protein>
<dbReference type="RefSeq" id="WP_125149557.1">
    <property type="nucleotide sequence ID" value="NZ_UYIN01000020.1"/>
</dbReference>
<feature type="coiled-coil region" evidence="1">
    <location>
        <begin position="409"/>
        <end position="465"/>
    </location>
</feature>
<dbReference type="InterPro" id="IPR007119">
    <property type="entry name" value="Phage_tail_spike_N"/>
</dbReference>
<dbReference type="NCBIfam" id="TIGR01665">
    <property type="entry name" value="put_anti_recept"/>
    <property type="match status" value="1"/>
</dbReference>
<sequence length="575" mass="65227">MKRPIKLFESNATNFNTCKNVMNECISAVMTENIDGNFYIEIDYPMFDEKGISKLIDRGLIIKCHTYDSRPDQLFKIRKRNRSTGDKKVSLYAECIARADLDSNIILGVEVPAGKTRKEAIGIVLNAIQDKRRIYNVGTKDTNSNTSINMGFDEEGNIINYLDIAYISPLKALLDEEENSIYKAYGGEIEFNNFEINMLDERGKENKFTIRSGKNLQDLEEEISDMGDDFATALIMSSSDGLYLPNNEILYSSYANQYDRYFYKVIKCDDVSLEDLITENSSEADIEEAKQTVYAQLRERGQKYFNAQNDRVFGSYTINFIELANSEEYKDYAELTHCALGNTVKTIYSELNLSIENRVTEIKYNILTDKIEEITVGQPITHNIADTINNTSNTANTAKNTAVKATTEVKKTNKKVKEESKKRKELQVTMEERANGIELSVTNLKKDTNNKIEILEDSIKSTAKKGEIGTLIEQNYEHVLTAIEDGSGTYVLIDRNGLTINNGKLIIKDSNNDKVMYMSNKGLTIEDIYLGAEAREKGSNFYNSLLNMEEIPLDNGYFGNLSLEDYIIKVIKQNT</sequence>
<reference evidence="3 4" key="1">
    <citation type="submission" date="2018-11" db="EMBL/GenBank/DDBJ databases">
        <authorList>
            <consortium name="Pathogen Informatics"/>
        </authorList>
    </citation>
    <scope>NUCLEOTIDE SEQUENCE [LARGE SCALE GENOMIC DNA]</scope>
    <source>
        <strain evidence="3 4">NCTC10913</strain>
    </source>
</reference>
<comment type="caution">
    <text evidence="3">The sequence shown here is derived from an EMBL/GenBank/DDBJ whole genome shotgun (WGS) entry which is preliminary data.</text>
</comment>
<accession>A0ABY6SY26</accession>
<proteinExistence type="predicted"/>
<evidence type="ECO:0000256" key="1">
    <source>
        <dbReference type="SAM" id="Coils"/>
    </source>
</evidence>
<feature type="domain" description="Tail spike" evidence="2">
    <location>
        <begin position="180"/>
        <end position="377"/>
    </location>
</feature>
<evidence type="ECO:0000313" key="4">
    <source>
        <dbReference type="Proteomes" id="UP000277570"/>
    </source>
</evidence>
<dbReference type="EMBL" id="UYIN01000020">
    <property type="protein sequence ID" value="VDG73455.1"/>
    <property type="molecule type" value="Genomic_DNA"/>
</dbReference>
<keyword evidence="4" id="KW-1185">Reference proteome</keyword>
<organism evidence="3 4">
    <name type="scientific">Clostridium carnis</name>
    <dbReference type="NCBI Taxonomy" id="1530"/>
    <lineage>
        <taxon>Bacteria</taxon>
        <taxon>Bacillati</taxon>
        <taxon>Bacillota</taxon>
        <taxon>Clostridia</taxon>
        <taxon>Eubacteriales</taxon>
        <taxon>Clostridiaceae</taxon>
        <taxon>Clostridium</taxon>
    </lineage>
</organism>
<dbReference type="InterPro" id="IPR010572">
    <property type="entry name" value="Tail_dom"/>
</dbReference>
<dbReference type="Proteomes" id="UP000277570">
    <property type="component" value="Unassembled WGS sequence"/>
</dbReference>
<evidence type="ECO:0000313" key="3">
    <source>
        <dbReference type="EMBL" id="VDG73455.1"/>
    </source>
</evidence>
<name>A0ABY6SY26_9CLOT</name>
<keyword evidence="1" id="KW-0175">Coiled coil</keyword>